<dbReference type="CDD" id="cd06261">
    <property type="entry name" value="TM_PBP2"/>
    <property type="match status" value="1"/>
</dbReference>
<accession>A0A1I0IZF5</accession>
<feature type="transmembrane region" description="Helical" evidence="7">
    <location>
        <begin position="114"/>
        <end position="133"/>
    </location>
</feature>
<dbReference type="EMBL" id="FOIM01000024">
    <property type="protein sequence ID" value="SEU02077.1"/>
    <property type="molecule type" value="Genomic_DNA"/>
</dbReference>
<dbReference type="GO" id="GO:0005886">
    <property type="term" value="C:plasma membrane"/>
    <property type="evidence" value="ECO:0007669"/>
    <property type="project" value="UniProtKB-SubCell"/>
</dbReference>
<dbReference type="Pfam" id="PF00528">
    <property type="entry name" value="BPD_transp_1"/>
    <property type="match status" value="1"/>
</dbReference>
<dbReference type="RefSeq" id="WP_092367953.1">
    <property type="nucleotide sequence ID" value="NZ_DAINWJ010000381.1"/>
</dbReference>
<dbReference type="Gene3D" id="1.10.3720.10">
    <property type="entry name" value="MetI-like"/>
    <property type="match status" value="1"/>
</dbReference>
<dbReference type="InterPro" id="IPR035906">
    <property type="entry name" value="MetI-like_sf"/>
</dbReference>
<keyword evidence="4 7" id="KW-0812">Transmembrane</keyword>
<dbReference type="InterPro" id="IPR000515">
    <property type="entry name" value="MetI-like"/>
</dbReference>
<keyword evidence="6 7" id="KW-0472">Membrane</keyword>
<evidence type="ECO:0000256" key="4">
    <source>
        <dbReference type="ARBA" id="ARBA00022692"/>
    </source>
</evidence>
<dbReference type="SUPFAM" id="SSF161098">
    <property type="entry name" value="MetI-like"/>
    <property type="match status" value="1"/>
</dbReference>
<reference evidence="10" key="1">
    <citation type="submission" date="2016-10" db="EMBL/GenBank/DDBJ databases">
        <authorList>
            <person name="Varghese N."/>
            <person name="Submissions S."/>
        </authorList>
    </citation>
    <scope>NUCLEOTIDE SEQUENCE [LARGE SCALE GENOMIC DNA]</scope>
    <source>
        <strain evidence="10">NLAE-zl-G277</strain>
    </source>
</reference>
<evidence type="ECO:0000256" key="7">
    <source>
        <dbReference type="RuleBase" id="RU363032"/>
    </source>
</evidence>
<feature type="transmembrane region" description="Helical" evidence="7">
    <location>
        <begin position="206"/>
        <end position="228"/>
    </location>
</feature>
<evidence type="ECO:0000256" key="2">
    <source>
        <dbReference type="ARBA" id="ARBA00022448"/>
    </source>
</evidence>
<evidence type="ECO:0000256" key="3">
    <source>
        <dbReference type="ARBA" id="ARBA00022475"/>
    </source>
</evidence>
<comment type="subcellular location">
    <subcellularLocation>
        <location evidence="1 7">Cell membrane</location>
        <topology evidence="1 7">Multi-pass membrane protein</topology>
    </subcellularLocation>
</comment>
<feature type="transmembrane region" description="Helical" evidence="7">
    <location>
        <begin position="14"/>
        <end position="36"/>
    </location>
</feature>
<organism evidence="9 10">
    <name type="scientific">Enterocloster lavalensis</name>
    <dbReference type="NCBI Taxonomy" id="460384"/>
    <lineage>
        <taxon>Bacteria</taxon>
        <taxon>Bacillati</taxon>
        <taxon>Bacillota</taxon>
        <taxon>Clostridia</taxon>
        <taxon>Lachnospirales</taxon>
        <taxon>Lachnospiraceae</taxon>
        <taxon>Enterocloster</taxon>
    </lineage>
</organism>
<evidence type="ECO:0000256" key="5">
    <source>
        <dbReference type="ARBA" id="ARBA00022989"/>
    </source>
</evidence>
<dbReference type="STRING" id="460384.SAMN05216313_12489"/>
<evidence type="ECO:0000313" key="9">
    <source>
        <dbReference type="EMBL" id="SEU02077.1"/>
    </source>
</evidence>
<name>A0A1I0IZF5_9FIRM</name>
<feature type="domain" description="ABC transmembrane type-1" evidence="8">
    <location>
        <begin position="74"/>
        <end position="288"/>
    </location>
</feature>
<keyword evidence="3" id="KW-1003">Cell membrane</keyword>
<gene>
    <name evidence="9" type="ORF">SAMN05216313_12489</name>
</gene>
<dbReference type="InterPro" id="IPR051393">
    <property type="entry name" value="ABC_transporter_permease"/>
</dbReference>
<feature type="transmembrane region" description="Helical" evidence="7">
    <location>
        <begin position="270"/>
        <end position="287"/>
    </location>
</feature>
<keyword evidence="10" id="KW-1185">Reference proteome</keyword>
<evidence type="ECO:0000313" key="10">
    <source>
        <dbReference type="Proteomes" id="UP000198508"/>
    </source>
</evidence>
<keyword evidence="2 7" id="KW-0813">Transport</keyword>
<dbReference type="AlphaFoldDB" id="A0A1I0IZF5"/>
<keyword evidence="5 7" id="KW-1133">Transmembrane helix</keyword>
<proteinExistence type="inferred from homology"/>
<comment type="similarity">
    <text evidence="7">Belongs to the binding-protein-dependent transport system permease family.</text>
</comment>
<feature type="transmembrane region" description="Helical" evidence="7">
    <location>
        <begin position="78"/>
        <end position="102"/>
    </location>
</feature>
<dbReference type="PROSITE" id="PS50928">
    <property type="entry name" value="ABC_TM1"/>
    <property type="match status" value="1"/>
</dbReference>
<evidence type="ECO:0000256" key="6">
    <source>
        <dbReference type="ARBA" id="ARBA00023136"/>
    </source>
</evidence>
<feature type="transmembrane region" description="Helical" evidence="7">
    <location>
        <begin position="160"/>
        <end position="185"/>
    </location>
</feature>
<dbReference type="PANTHER" id="PTHR30193">
    <property type="entry name" value="ABC TRANSPORTER PERMEASE PROTEIN"/>
    <property type="match status" value="1"/>
</dbReference>
<protein>
    <submittedName>
        <fullName evidence="9">Carbohydrate ABC transporter membrane protein 1, CUT1 family</fullName>
    </submittedName>
</protein>
<evidence type="ECO:0000256" key="1">
    <source>
        <dbReference type="ARBA" id="ARBA00004651"/>
    </source>
</evidence>
<evidence type="ECO:0000259" key="8">
    <source>
        <dbReference type="PROSITE" id="PS50928"/>
    </source>
</evidence>
<sequence length="300" mass="33761">MEGKRMNRRKRDHIIAWLFLFPATFAFVVFMFWPLAYTVYLSFLKWNMVAPTKKFVGFKNYASIVQDEVTIQIVANTLFYIAILVILIFAIPYILSYVNTFVMKKGKSIYKTLLFIPSLISLVVGAIVLQWIFNPISGPVSGIVGKFGITMPTWSKTKGLVIFVIALVAVLKSFGYNFLVLLSGMSSVSDELIEAAKLEKTSHTKIFTGIVMPLTSSTAIYVLIISIVQGMQYVFTPIKVLTQGGPNNASSNIIYGVYQEAFTFYNTGKASALSIMTMVIFLILLYLEFKYVEKGVYYEN</sequence>
<dbReference type="Proteomes" id="UP000198508">
    <property type="component" value="Unassembled WGS sequence"/>
</dbReference>
<dbReference type="PANTHER" id="PTHR30193:SF37">
    <property type="entry name" value="INNER MEMBRANE ABC TRANSPORTER PERMEASE PROTEIN YCJO"/>
    <property type="match status" value="1"/>
</dbReference>
<dbReference type="GO" id="GO:0055085">
    <property type="term" value="P:transmembrane transport"/>
    <property type="evidence" value="ECO:0007669"/>
    <property type="project" value="InterPro"/>
</dbReference>